<accession>A0AA36D963</accession>
<feature type="compositionally biased region" description="Basic and acidic residues" evidence="2">
    <location>
        <begin position="800"/>
        <end position="810"/>
    </location>
</feature>
<feature type="compositionally biased region" description="Basic and acidic residues" evidence="2">
    <location>
        <begin position="1522"/>
        <end position="1545"/>
    </location>
</feature>
<evidence type="ECO:0000256" key="2">
    <source>
        <dbReference type="SAM" id="MobiDB-lite"/>
    </source>
</evidence>
<feature type="compositionally biased region" description="Basic and acidic residues" evidence="2">
    <location>
        <begin position="887"/>
        <end position="899"/>
    </location>
</feature>
<feature type="coiled-coil region" evidence="1">
    <location>
        <begin position="683"/>
        <end position="717"/>
    </location>
</feature>
<feature type="region of interest" description="Disordered" evidence="2">
    <location>
        <begin position="1"/>
        <end position="70"/>
    </location>
</feature>
<evidence type="ECO:0000313" key="3">
    <source>
        <dbReference type="EMBL" id="CAJ0583433.1"/>
    </source>
</evidence>
<feature type="coiled-coil region" evidence="1">
    <location>
        <begin position="1597"/>
        <end position="1688"/>
    </location>
</feature>
<feature type="compositionally biased region" description="Basic and acidic residues" evidence="2">
    <location>
        <begin position="1496"/>
        <end position="1505"/>
    </location>
</feature>
<feature type="coiled-coil region" evidence="1">
    <location>
        <begin position="426"/>
        <end position="453"/>
    </location>
</feature>
<dbReference type="PANTHER" id="PTHR23159">
    <property type="entry name" value="CENTROSOMAL PROTEIN 2"/>
    <property type="match status" value="1"/>
</dbReference>
<evidence type="ECO:0000313" key="4">
    <source>
        <dbReference type="Proteomes" id="UP001177023"/>
    </source>
</evidence>
<protein>
    <recommendedName>
        <fullName evidence="5">GRIP domain-containing protein</fullName>
    </recommendedName>
</protein>
<feature type="region of interest" description="Disordered" evidence="2">
    <location>
        <begin position="1459"/>
        <end position="1545"/>
    </location>
</feature>
<keyword evidence="4" id="KW-1185">Reference proteome</keyword>
<feature type="compositionally biased region" description="Basic and acidic residues" evidence="2">
    <location>
        <begin position="1353"/>
        <end position="1368"/>
    </location>
</feature>
<name>A0AA36D963_9BILA</name>
<feature type="region of interest" description="Disordered" evidence="2">
    <location>
        <begin position="1348"/>
        <end position="1370"/>
    </location>
</feature>
<dbReference type="Proteomes" id="UP001177023">
    <property type="component" value="Unassembled WGS sequence"/>
</dbReference>
<feature type="region of interest" description="Disordered" evidence="2">
    <location>
        <begin position="1395"/>
        <end position="1416"/>
    </location>
</feature>
<feature type="region of interest" description="Disordered" evidence="2">
    <location>
        <begin position="789"/>
        <end position="812"/>
    </location>
</feature>
<feature type="coiled-coil region" evidence="1">
    <location>
        <begin position="483"/>
        <end position="580"/>
    </location>
</feature>
<feature type="compositionally biased region" description="Acidic residues" evidence="2">
    <location>
        <begin position="1"/>
        <end position="10"/>
    </location>
</feature>
<feature type="coiled-coil region" evidence="1">
    <location>
        <begin position="211"/>
        <end position="252"/>
    </location>
</feature>
<feature type="compositionally biased region" description="Polar residues" evidence="2">
    <location>
        <begin position="1468"/>
        <end position="1479"/>
    </location>
</feature>
<keyword evidence="1" id="KW-0175">Coiled coil</keyword>
<evidence type="ECO:0008006" key="5">
    <source>
        <dbReference type="Google" id="ProtNLM"/>
    </source>
</evidence>
<evidence type="ECO:0000256" key="1">
    <source>
        <dbReference type="SAM" id="Coils"/>
    </source>
</evidence>
<feature type="compositionally biased region" description="Acidic residues" evidence="2">
    <location>
        <begin position="143"/>
        <end position="154"/>
    </location>
</feature>
<reference evidence="3" key="1">
    <citation type="submission" date="2023-06" db="EMBL/GenBank/DDBJ databases">
        <authorList>
            <person name="Delattre M."/>
        </authorList>
    </citation>
    <scope>NUCLEOTIDE SEQUENCE</scope>
    <source>
        <strain evidence="3">AF72</strain>
    </source>
</reference>
<organism evidence="3 4">
    <name type="scientific">Mesorhabditis spiculigera</name>
    <dbReference type="NCBI Taxonomy" id="96644"/>
    <lineage>
        <taxon>Eukaryota</taxon>
        <taxon>Metazoa</taxon>
        <taxon>Ecdysozoa</taxon>
        <taxon>Nematoda</taxon>
        <taxon>Chromadorea</taxon>
        <taxon>Rhabditida</taxon>
        <taxon>Rhabditina</taxon>
        <taxon>Rhabditomorpha</taxon>
        <taxon>Rhabditoidea</taxon>
        <taxon>Rhabditidae</taxon>
        <taxon>Mesorhabditinae</taxon>
        <taxon>Mesorhabditis</taxon>
    </lineage>
</organism>
<dbReference type="PANTHER" id="PTHR23159:SF31">
    <property type="entry name" value="CENTROSOME-ASSOCIATED PROTEIN CEP250 ISOFORM X1"/>
    <property type="match status" value="1"/>
</dbReference>
<gene>
    <name evidence="3" type="ORF">MSPICULIGERA_LOCUS21513</name>
</gene>
<feature type="region of interest" description="Disordered" evidence="2">
    <location>
        <begin position="88"/>
        <end position="172"/>
    </location>
</feature>
<feature type="compositionally biased region" description="Basic and acidic residues" evidence="2">
    <location>
        <begin position="58"/>
        <end position="70"/>
    </location>
</feature>
<feature type="coiled-coil region" evidence="1">
    <location>
        <begin position="1180"/>
        <end position="1267"/>
    </location>
</feature>
<feature type="coiled-coil region" evidence="1">
    <location>
        <begin position="938"/>
        <end position="1008"/>
    </location>
</feature>
<proteinExistence type="predicted"/>
<dbReference type="EMBL" id="CATQJA010002665">
    <property type="protein sequence ID" value="CAJ0583433.1"/>
    <property type="molecule type" value="Genomic_DNA"/>
</dbReference>
<feature type="coiled-coil region" evidence="1">
    <location>
        <begin position="751"/>
        <end position="778"/>
    </location>
</feature>
<comment type="caution">
    <text evidence="3">The sequence shown here is derived from an EMBL/GenBank/DDBJ whole genome shotgun (WGS) entry which is preliminary data.</text>
</comment>
<feature type="region of interest" description="Disordered" evidence="2">
    <location>
        <begin position="1734"/>
        <end position="1754"/>
    </location>
</feature>
<sequence>MSSPVEEEPPEQPSTSFQPQDIESSQQPKKGILKRPATKADNPENKESNIPVWSGYRKSPDRFPNKAETRIPKLSVTWWEKNAVAIFGDTSDENGTDSDQNMMNDLGNGRGKDKLRQTAILDSDDGDEGPPPEPTSSEKKEEIIEEEDEDTEEDQNQKLETMSVASSTASGGSSIVGRWWVAKDTRYVPHCVKRGCKHSGHDHPEEYLTPTQRKAKEISDLKKELQNVSSERDEKERHLQELRSRMDEIESLRDSNAVLTESRTSAQSQEIGQFEKERKAIERRHAVRVNQLVHETMQAREENAKLAVRIKGLEDRYVKTSRDEGTMTDVSSVESPYTHIAIMPDASGTNLHTVLSLPDMNNPKIAISNPNSPMNSADGSRQPMYMSPEAVTAMQAYKNEAFIWRNKAAQLEIIIRDQLIRSPISETAAGQEIEKLRRECQRLRDLLNEREGGMIDSGIDAPPSPQREGQAMHSQNVSGECTLANCIERKKNLIDENNALIETNEEMTLRISELEEDIAALRKELETFEEDCLKKDQKVEQFQKEADSKSAETAAATLVITRLQTEAKTMQKAISYMEERMTAYQNVILDHGLVVQDEETHNWRRGFSNPNVQQKLKSLHEEFSAKRTDLSDRFSEIEANLLTKTKLVETLTKQLEDVRKDQRLALDQHQVERNNYKKSLKEIGKIAERVPGLETQIEQLEKEKSEFDFKFKEAQENYEKGLEDALSESLRKYQEQSHYWKDKCVYYDNTITKLRNEIEAMNKDKEELRLKAKMNKADLEHRLASSIEHASQMHHKMSKPKRDVEVEAKPRQSNKYVACRPYAKEKGTHIEKGELFDEREERLKLCQGELSTTRRQVQTLQQKLLNYMKEKNEKSRTRAKIPGVLSKESEINDENKEQRQTNGSEAAKKDDGTSNDCSQISHKDDEIFKLNREKDRLHERYIGEVEEEKNRLVKEERARIQQLVAEFDNVRNELDQEICRYESERKWLKSRIENLEKANTELEKLNEKYATPSPVAAVKAPTKEEKMKAMREEKIRRTFSDTDLISDLEECEVAQLKEKVASLNREMLKVHGTIVKTAMAAKEATKNTGADQGRIGSAFNTLVEDINMVGKGDLEKVLVRITPKLRLPYPKNPNNKSSKPHQLMMLPIRVYWRRLYMNGMPKILQVSPKIWLGPDLNLQNERLHLELARSNNELEILRKEPLNSTPADPETAKMKRSKSNVELAEASAEKKECKQWQNKAGTLFREVHRMRQDYTDALKDRRELKKKPTSLLSHSFIMNRDGREMIKEMSVPVHLGNSDFKLTGKHTPTGSQILVEASEPEPSVAPVKADRESRSSVVERVSFKIRMPSSNERATEETKKTRQRRSESAHATLAKKLPQLIVSHPKSNATLMSQSWHAERENGSLSEQEDVQPPVRTVHLREKVKILVRENKVLQEKLENMEKSQIDILEQENKRLKRELKKARDSATPGSMSNRSSASIDVDTSRMSEDSSQLRTEIEKLENLVKGEQSQPSKMTIAQQSEKSKTEQKTDSEFSDSRLSQERDDLKRKVEQLEMELKMSASTSSMDTSKIIDRASKTDEEIEKMVEEATHSSKKEARLLRDRVEGLERHMHTEKEQLQNEHAKRVETLERGRRNVLQENTLMMQKLESMGQEIEQNKELRKSLEVENKALQDKAKILEDRNSILDAENKKLAHALRENAAKIEQLISESNILRSDLELAKQSATQATDELEKHLAEKSTSTEENTWLTKENESLRENIEELKKQLEEDLTNDTDSKTEKQQPVQMIVPRKSRLVEGLEREIEELKEVNMELNRNLESIQKESVKQGSSTASDDLKLKMELTKRENELYAKKIKEMEQERADMYAVMFRKGQQAVAFAAQEDRVVDQLTEDRITLRFLHDAFYYYLLNRGEEKDHLTAIMTMLSFTPEQKDEVAKKRKTPERK</sequence>
<feature type="region of interest" description="Disordered" evidence="2">
    <location>
        <begin position="868"/>
        <end position="920"/>
    </location>
</feature>
<feature type="non-terminal residue" evidence="3">
    <location>
        <position position="1943"/>
    </location>
</feature>
<feature type="compositionally biased region" description="Polar residues" evidence="2">
    <location>
        <begin position="1508"/>
        <end position="1521"/>
    </location>
</feature>
<feature type="compositionally biased region" description="Low complexity" evidence="2">
    <location>
        <begin position="163"/>
        <end position="172"/>
    </location>
</feature>